<name>A0A0D3FFZ7_9ORYZ</name>
<evidence type="ECO:0000313" key="6">
    <source>
        <dbReference type="Proteomes" id="UP000026960"/>
    </source>
</evidence>
<sequence>MRGTGDSFCLSLSALLAYLSRLPLPRLKFLPFVLVSSTSPPVHPYLPPYGLVAMLENQRQAEVLWPRLVANKLFRKPSGSHAFVADFPMAVDDDFDGEAVPAAVESFDDDGCSPDADACRSVKRPRPRPQQRASNKTLKYRLFASTWNVGGVAPPDDLDLSDWLDTRNAAYDIYVLGFQEVVPLSARNVLGADKKRVGMRWNELVRAALNRSSPSAPNSSRDQREAKGTGGGAAAAAAGGGEIKQQAAQQKVHPVRDGIGGGGGELACRDYRCVVSKQMVGILLTVWVRADLARFVRRASVSCVGCGVMGCLGNKGAVSVRFWLHDTSFCVACCHLASGGRDGDEAHRNADATEILSRTTFPRGHSLNLPQKILDHDRVILLGDLNYRISLPEAKTRLLVERQDWKTLLENDQACNTHESKSINQSISKLNYEVESEGGAFHGWNEGAIAFSPTYKYYPNSDTYYGCASHGRKGEKRRAPAWCDRILWRGAGLKQKRYDRCESRLSDHRPVRALFEVEVGAPRRNLNSLRSFFLSERFDGGRSAAADLLREDGTASSARFGDTI</sequence>
<dbReference type="GO" id="GO:0034485">
    <property type="term" value="F:phosphatidylinositol-3,4,5-trisphosphate 5-phosphatase activity"/>
    <property type="evidence" value="ECO:0007669"/>
    <property type="project" value="TreeGrafter"/>
</dbReference>
<dbReference type="FunFam" id="3.60.10.10:FF:000103">
    <property type="entry name" value="Type I inositol-1,4,5-trisphosphate 5-phosphatase CVP2"/>
    <property type="match status" value="1"/>
</dbReference>
<dbReference type="Pfam" id="PF22669">
    <property type="entry name" value="Exo_endo_phos2"/>
    <property type="match status" value="2"/>
</dbReference>
<dbReference type="Gene3D" id="3.60.10.10">
    <property type="entry name" value="Endonuclease/exonuclease/phosphatase"/>
    <property type="match status" value="1"/>
</dbReference>
<dbReference type="PaxDb" id="65489-OBART03G09900.2"/>
<dbReference type="Proteomes" id="UP000026960">
    <property type="component" value="Chromosome 3"/>
</dbReference>
<protein>
    <recommendedName>
        <fullName evidence="4">Inositol polyphosphate-related phosphatase domain-containing protein</fullName>
    </recommendedName>
</protein>
<evidence type="ECO:0000259" key="4">
    <source>
        <dbReference type="SMART" id="SM00128"/>
    </source>
</evidence>
<dbReference type="eggNOG" id="KOG0565">
    <property type="taxonomic scope" value="Eukaryota"/>
</dbReference>
<dbReference type="GO" id="GO:0046856">
    <property type="term" value="P:phosphatidylinositol dephosphorylation"/>
    <property type="evidence" value="ECO:0007669"/>
    <property type="project" value="InterPro"/>
</dbReference>
<dbReference type="Gramene" id="OBART03G09900.2">
    <property type="protein sequence ID" value="OBART03G09900.2"/>
    <property type="gene ID" value="OBART03G09900"/>
</dbReference>
<evidence type="ECO:0000256" key="2">
    <source>
        <dbReference type="ARBA" id="ARBA00022801"/>
    </source>
</evidence>
<keyword evidence="6" id="KW-1185">Reference proteome</keyword>
<dbReference type="InterPro" id="IPR045849">
    <property type="entry name" value="IP5P_plant"/>
</dbReference>
<dbReference type="InterPro" id="IPR036691">
    <property type="entry name" value="Endo/exonu/phosph_ase_sf"/>
</dbReference>
<dbReference type="STRING" id="65489.A0A0D3FFZ7"/>
<feature type="compositionally biased region" description="Low complexity" evidence="3">
    <location>
        <begin position="210"/>
        <end position="220"/>
    </location>
</feature>
<dbReference type="SUPFAM" id="SSF56219">
    <property type="entry name" value="DNase I-like"/>
    <property type="match status" value="1"/>
</dbReference>
<comment type="similarity">
    <text evidence="1">Belongs to the inositol polyphosphate 5-phosphatase family.</text>
</comment>
<dbReference type="GO" id="GO:0004445">
    <property type="term" value="F:inositol-polyphosphate 5-phosphatase activity"/>
    <property type="evidence" value="ECO:0007669"/>
    <property type="project" value="InterPro"/>
</dbReference>
<feature type="region of interest" description="Disordered" evidence="3">
    <location>
        <begin position="106"/>
        <end position="135"/>
    </location>
</feature>
<evidence type="ECO:0000313" key="5">
    <source>
        <dbReference type="EnsemblPlants" id="OBART03G09900.2"/>
    </source>
</evidence>
<feature type="region of interest" description="Disordered" evidence="3">
    <location>
        <begin position="210"/>
        <end position="236"/>
    </location>
</feature>
<proteinExistence type="inferred from homology"/>
<reference evidence="5" key="2">
    <citation type="submission" date="2015-03" db="UniProtKB">
        <authorList>
            <consortium name="EnsemblPlants"/>
        </authorList>
    </citation>
    <scope>IDENTIFICATION</scope>
</reference>
<reference evidence="5" key="1">
    <citation type="journal article" date="2009" name="Rice">
        <title>De Novo Next Generation Sequencing of Plant Genomes.</title>
        <authorList>
            <person name="Rounsley S."/>
            <person name="Marri P.R."/>
            <person name="Yu Y."/>
            <person name="He R."/>
            <person name="Sisneros N."/>
            <person name="Goicoechea J.L."/>
            <person name="Lee S.J."/>
            <person name="Angelova A."/>
            <person name="Kudrna D."/>
            <person name="Luo M."/>
            <person name="Affourtit J."/>
            <person name="Desany B."/>
            <person name="Knight J."/>
            <person name="Niazi F."/>
            <person name="Egholm M."/>
            <person name="Wing R.A."/>
        </authorList>
    </citation>
    <scope>NUCLEOTIDE SEQUENCE [LARGE SCALE GENOMIC DNA]</scope>
    <source>
        <strain evidence="5">cv. IRGC 105608</strain>
    </source>
</reference>
<organism evidence="5">
    <name type="scientific">Oryza barthii</name>
    <dbReference type="NCBI Taxonomy" id="65489"/>
    <lineage>
        <taxon>Eukaryota</taxon>
        <taxon>Viridiplantae</taxon>
        <taxon>Streptophyta</taxon>
        <taxon>Embryophyta</taxon>
        <taxon>Tracheophyta</taxon>
        <taxon>Spermatophyta</taxon>
        <taxon>Magnoliopsida</taxon>
        <taxon>Liliopsida</taxon>
        <taxon>Poales</taxon>
        <taxon>Poaceae</taxon>
        <taxon>BOP clade</taxon>
        <taxon>Oryzoideae</taxon>
        <taxon>Oryzeae</taxon>
        <taxon>Oryzinae</taxon>
        <taxon>Oryza</taxon>
    </lineage>
</organism>
<keyword evidence="2" id="KW-0378">Hydrolase</keyword>
<dbReference type="PANTHER" id="PTHR45666:SF18">
    <property type="entry name" value="TYPE IV INOSITOL POLYPHOSPHATE 5-PHOSPHATASE 9"/>
    <property type="match status" value="1"/>
</dbReference>
<dbReference type="PANTHER" id="PTHR45666">
    <property type="entry name" value="TYPE IV INOSITOL POLYPHOSPHATE 5-PHOSPHATASE 9"/>
    <property type="match status" value="1"/>
</dbReference>
<dbReference type="AlphaFoldDB" id="A0A0D3FFZ7"/>
<evidence type="ECO:0000256" key="1">
    <source>
        <dbReference type="ARBA" id="ARBA00010768"/>
    </source>
</evidence>
<dbReference type="InterPro" id="IPR000300">
    <property type="entry name" value="IPPc"/>
</dbReference>
<evidence type="ECO:0000256" key="3">
    <source>
        <dbReference type="SAM" id="MobiDB-lite"/>
    </source>
</evidence>
<feature type="domain" description="Inositol polyphosphate-related phosphatase" evidence="4">
    <location>
        <begin position="138"/>
        <end position="523"/>
    </location>
</feature>
<dbReference type="GO" id="GO:0004439">
    <property type="term" value="F:phosphatidylinositol-4,5-bisphosphate 5-phosphatase activity"/>
    <property type="evidence" value="ECO:0007669"/>
    <property type="project" value="TreeGrafter"/>
</dbReference>
<dbReference type="HOGENOM" id="CLU_011711_4_0_1"/>
<accession>A0A0D3FFZ7</accession>
<dbReference type="EnsemblPlants" id="OBART03G09900.2">
    <property type="protein sequence ID" value="OBART03G09900.2"/>
    <property type="gene ID" value="OBART03G09900"/>
</dbReference>
<dbReference type="SMART" id="SM00128">
    <property type="entry name" value="IPPc"/>
    <property type="match status" value="1"/>
</dbReference>